<dbReference type="RefSeq" id="WP_101357419.1">
    <property type="nucleotide sequence ID" value="NZ_NKXO01000002.1"/>
</dbReference>
<keyword evidence="8" id="KW-0449">Lipoprotein</keyword>
<feature type="transmembrane region" description="Helical" evidence="7">
    <location>
        <begin position="120"/>
        <end position="140"/>
    </location>
</feature>
<accession>A0A2N3IKF0</accession>
<proteinExistence type="inferred from homology"/>
<keyword evidence="9" id="KW-1185">Reference proteome</keyword>
<dbReference type="Proteomes" id="UP000233387">
    <property type="component" value="Unassembled WGS sequence"/>
</dbReference>
<feature type="transmembrane region" description="Helical" evidence="7">
    <location>
        <begin position="302"/>
        <end position="319"/>
    </location>
</feature>
<evidence type="ECO:0000256" key="2">
    <source>
        <dbReference type="ARBA" id="ARBA00022475"/>
    </source>
</evidence>
<comment type="similarity">
    <text evidence="1 7">Belongs to the Lgt family.</text>
</comment>
<dbReference type="EC" id="2.5.1.145" evidence="7"/>
<comment type="catalytic activity">
    <reaction evidence="7">
        <text>L-cysteinyl-[prolipoprotein] + a 1,2-diacyl-sn-glycero-3-phospho-(1'-sn-glycerol) = an S-1,2-diacyl-sn-glyceryl-L-cysteinyl-[prolipoprotein] + sn-glycerol 1-phosphate + H(+)</text>
        <dbReference type="Rhea" id="RHEA:56712"/>
        <dbReference type="Rhea" id="RHEA-COMP:14679"/>
        <dbReference type="Rhea" id="RHEA-COMP:14680"/>
        <dbReference type="ChEBI" id="CHEBI:15378"/>
        <dbReference type="ChEBI" id="CHEBI:29950"/>
        <dbReference type="ChEBI" id="CHEBI:57685"/>
        <dbReference type="ChEBI" id="CHEBI:64716"/>
        <dbReference type="ChEBI" id="CHEBI:140658"/>
        <dbReference type="EC" id="2.5.1.145"/>
    </reaction>
</comment>
<dbReference type="UniPathway" id="UPA00664"/>
<evidence type="ECO:0000256" key="1">
    <source>
        <dbReference type="ARBA" id="ARBA00007150"/>
    </source>
</evidence>
<reference evidence="8 9" key="1">
    <citation type="submission" date="2017-06" db="EMBL/GenBank/DDBJ databases">
        <title>Raineya orbicola gen. nov., sp. nov. a slightly thermophilic bacterium of the phylum Bacteroidetes and the description of Raineyaceae fam. nov.</title>
        <authorList>
            <person name="Albuquerque L."/>
            <person name="Polonia A.R.M."/>
            <person name="Barroso C."/>
            <person name="Froufe H.J.C."/>
            <person name="Lage O."/>
            <person name="Lobo-Da-Cunha A."/>
            <person name="Egas C."/>
            <person name="Da Costa M.S."/>
        </authorList>
    </citation>
    <scope>NUCLEOTIDE SEQUENCE [LARGE SCALE GENOMIC DNA]</scope>
    <source>
        <strain evidence="8 9">SPSPC-11</strain>
    </source>
</reference>
<dbReference type="GO" id="GO:0008961">
    <property type="term" value="F:phosphatidylglycerol-prolipoprotein diacylglyceryl transferase activity"/>
    <property type="evidence" value="ECO:0007669"/>
    <property type="project" value="UniProtKB-UniRule"/>
</dbReference>
<comment type="function">
    <text evidence="7">Catalyzes the transfer of the diacylglyceryl group from phosphatidylglycerol to the sulfhydryl group of the N-terminal cysteine of a prolipoprotein, the first step in the formation of mature lipoproteins.</text>
</comment>
<dbReference type="GO" id="GO:0042158">
    <property type="term" value="P:lipoprotein biosynthetic process"/>
    <property type="evidence" value="ECO:0007669"/>
    <property type="project" value="UniProtKB-UniRule"/>
</dbReference>
<sequence length="368" mass="42156">MLSYIIWNIHPEFIRIGDIRAAWYGLLFALAFLAGQYVLGKIFKIEGKTEDDLATFSFYVIIATVVGARLGHVLFYQPDYYFAHPLDILKVWEGGLASHGAAIGILLAVYFFSRKYKVSYLWILDRLVIVVALGGCFIRLGNLMNSEIIGKPSNVPFAFVFANRWIDNALESYEESYQIGYKRNFTEKADFKDTTLNGIKLVPLQVHTYFDAEKTSESEAKQFLQMNIPVIATKNKDVAEHIVLSSNPKFQTIEKDKEIQISWQAYGVPRHPSQLYESISSLLLFIFLLALYYRYKQKTPEGLIFGLFLIILFSLRFLYEFLKENQVEGENAIQQAIQLNLGQLLSIPFVLVGIWLLVRLKTTKKIAV</sequence>
<evidence type="ECO:0000256" key="6">
    <source>
        <dbReference type="ARBA" id="ARBA00023136"/>
    </source>
</evidence>
<comment type="subcellular location">
    <subcellularLocation>
        <location evidence="7">Cell membrane</location>
        <topology evidence="7">Multi-pass membrane protein</topology>
    </subcellularLocation>
</comment>
<evidence type="ECO:0000256" key="3">
    <source>
        <dbReference type="ARBA" id="ARBA00022679"/>
    </source>
</evidence>
<keyword evidence="5 7" id="KW-1133">Transmembrane helix</keyword>
<dbReference type="PANTHER" id="PTHR30589:SF0">
    <property type="entry name" value="PHOSPHATIDYLGLYCEROL--PROLIPOPROTEIN DIACYLGLYCERYL TRANSFERASE"/>
    <property type="match status" value="1"/>
</dbReference>
<feature type="transmembrane region" description="Helical" evidence="7">
    <location>
        <begin position="52"/>
        <end position="76"/>
    </location>
</feature>
<dbReference type="HAMAP" id="MF_01147">
    <property type="entry name" value="Lgt"/>
    <property type="match status" value="1"/>
</dbReference>
<comment type="pathway">
    <text evidence="7">Protein modification; lipoprotein biosynthesis (diacylglyceryl transfer).</text>
</comment>
<protein>
    <recommendedName>
        <fullName evidence="7">Phosphatidylglycerol--prolipoprotein diacylglyceryl transferase</fullName>
        <ecNumber evidence="7">2.5.1.145</ecNumber>
    </recommendedName>
</protein>
<evidence type="ECO:0000256" key="7">
    <source>
        <dbReference type="HAMAP-Rule" id="MF_01147"/>
    </source>
</evidence>
<evidence type="ECO:0000313" key="8">
    <source>
        <dbReference type="EMBL" id="PKQ70805.1"/>
    </source>
</evidence>
<dbReference type="EMBL" id="NKXO01000002">
    <property type="protein sequence ID" value="PKQ70805.1"/>
    <property type="molecule type" value="Genomic_DNA"/>
</dbReference>
<gene>
    <name evidence="7" type="primary">lgt</name>
    <name evidence="8" type="ORF">Rain11_0151</name>
</gene>
<feature type="transmembrane region" description="Helical" evidence="7">
    <location>
        <begin position="21"/>
        <end position="40"/>
    </location>
</feature>
<evidence type="ECO:0000256" key="4">
    <source>
        <dbReference type="ARBA" id="ARBA00022692"/>
    </source>
</evidence>
<feature type="transmembrane region" description="Helical" evidence="7">
    <location>
        <begin position="96"/>
        <end position="113"/>
    </location>
</feature>
<keyword evidence="6 7" id="KW-0472">Membrane</keyword>
<dbReference type="PANTHER" id="PTHR30589">
    <property type="entry name" value="PROLIPOPROTEIN DIACYLGLYCERYL TRANSFERASE"/>
    <property type="match status" value="1"/>
</dbReference>
<keyword evidence="3 7" id="KW-0808">Transferase</keyword>
<feature type="binding site" evidence="7">
    <location>
        <position position="139"/>
    </location>
    <ligand>
        <name>a 1,2-diacyl-sn-glycero-3-phospho-(1'-sn-glycerol)</name>
        <dbReference type="ChEBI" id="CHEBI:64716"/>
    </ligand>
</feature>
<dbReference type="Pfam" id="PF01790">
    <property type="entry name" value="LGT"/>
    <property type="match status" value="1"/>
</dbReference>
<comment type="caution">
    <text evidence="8">The sequence shown here is derived from an EMBL/GenBank/DDBJ whole genome shotgun (WGS) entry which is preliminary data.</text>
</comment>
<dbReference type="GO" id="GO:0005886">
    <property type="term" value="C:plasma membrane"/>
    <property type="evidence" value="ECO:0007669"/>
    <property type="project" value="UniProtKB-SubCell"/>
</dbReference>
<organism evidence="8 9">
    <name type="scientific">Raineya orbicola</name>
    <dbReference type="NCBI Taxonomy" id="2016530"/>
    <lineage>
        <taxon>Bacteria</taxon>
        <taxon>Pseudomonadati</taxon>
        <taxon>Bacteroidota</taxon>
        <taxon>Cytophagia</taxon>
        <taxon>Cytophagales</taxon>
        <taxon>Raineyaceae</taxon>
        <taxon>Raineya</taxon>
    </lineage>
</organism>
<feature type="transmembrane region" description="Helical" evidence="7">
    <location>
        <begin position="275"/>
        <end position="295"/>
    </location>
</feature>
<keyword evidence="2 7" id="KW-1003">Cell membrane</keyword>
<name>A0A2N3IKF0_9BACT</name>
<keyword evidence="4 7" id="KW-0812">Transmembrane</keyword>
<dbReference type="OrthoDB" id="871140at2"/>
<evidence type="ECO:0000256" key="5">
    <source>
        <dbReference type="ARBA" id="ARBA00022989"/>
    </source>
</evidence>
<evidence type="ECO:0000313" key="9">
    <source>
        <dbReference type="Proteomes" id="UP000233387"/>
    </source>
</evidence>
<dbReference type="InterPro" id="IPR001640">
    <property type="entry name" value="Lgt"/>
</dbReference>
<dbReference type="AlphaFoldDB" id="A0A2N3IKF0"/>
<feature type="transmembrane region" description="Helical" evidence="7">
    <location>
        <begin position="339"/>
        <end position="358"/>
    </location>
</feature>